<keyword evidence="11" id="KW-0325">Glycoprotein</keyword>
<feature type="transmembrane region" description="Helical" evidence="17">
    <location>
        <begin position="225"/>
        <end position="245"/>
    </location>
</feature>
<proteinExistence type="inferred from homology"/>
<keyword evidence="12" id="KW-0739">Sodium transport</keyword>
<evidence type="ECO:0000313" key="19">
    <source>
        <dbReference type="Proteomes" id="UP001497623"/>
    </source>
</evidence>
<feature type="transmembrane region" description="Helical" evidence="17">
    <location>
        <begin position="454"/>
        <end position="475"/>
    </location>
</feature>
<dbReference type="EMBL" id="CAXKWB010082878">
    <property type="protein sequence ID" value="CAL4207512.1"/>
    <property type="molecule type" value="Genomic_DNA"/>
</dbReference>
<feature type="transmembrane region" description="Helical" evidence="17">
    <location>
        <begin position="388"/>
        <end position="412"/>
    </location>
</feature>
<evidence type="ECO:0000256" key="14">
    <source>
        <dbReference type="ARBA" id="ARBA00040215"/>
    </source>
</evidence>
<evidence type="ECO:0000256" key="6">
    <source>
        <dbReference type="ARBA" id="ARBA00022970"/>
    </source>
</evidence>
<evidence type="ECO:0000256" key="9">
    <source>
        <dbReference type="ARBA" id="ARBA00023065"/>
    </source>
</evidence>
<dbReference type="PRINTS" id="PR00176">
    <property type="entry name" value="NANEUSMPORT"/>
</dbReference>
<feature type="transmembrane region" description="Helical" evidence="17">
    <location>
        <begin position="288"/>
        <end position="313"/>
    </location>
</feature>
<dbReference type="SUPFAM" id="SSF161070">
    <property type="entry name" value="SNF-like"/>
    <property type="match status" value="1"/>
</dbReference>
<evidence type="ECO:0000256" key="10">
    <source>
        <dbReference type="ARBA" id="ARBA00023136"/>
    </source>
</evidence>
<evidence type="ECO:0000256" key="17">
    <source>
        <dbReference type="SAM" id="Phobius"/>
    </source>
</evidence>
<feature type="transmembrane region" description="Helical" evidence="17">
    <location>
        <begin position="325"/>
        <end position="350"/>
    </location>
</feature>
<evidence type="ECO:0000256" key="16">
    <source>
        <dbReference type="SAM" id="MobiDB-lite"/>
    </source>
</evidence>
<accession>A0AAV2SJB7</accession>
<feature type="binding site" evidence="15">
    <location>
        <position position="401"/>
    </location>
    <ligand>
        <name>Na(+)</name>
        <dbReference type="ChEBI" id="CHEBI:29101"/>
        <label>1</label>
    </ligand>
</feature>
<sequence length="600" mass="68606">MITVSMNIESKPPFKKKKKKLLLCLIWAPFESPKLFEDHWHWNGCNWGNISLSNFAEKNFNSKNFDRGTFLNFCLIFSLFGDHLWENRNLVYCSFRGKFNKVQTIPLIFFLYFSDIPVGQYWEEGCKKLGEKISPVKRFRFRQNTIWSLLTHKKNILYIFRTLFLALFDGFLAWIWEGGGGYVSIASKNNVGQLKMDGTIKSFCDEVLLKNKHFLNQVWQMKAVLIFRLIWINICSTLISLQVAYFTAIIPYLVLITLLIRGVTLPGAYNGIMYFITPQWDKLLELKVWYNAIIQSFFSLGVGYGSLMMLASYNDFKHDIYRDAWIMSLADTLTSLLAGFTVFSILGYLAHELGKDVHDVVTAGNGLAFITYPEVIAKFDIAPQVFSVLFFLMLFTLGVGSLAADTGVVITVVCDQFPTWKRPVVTFCICLISFLVGLVYVTPGGQWILELVDFFVGGFVRFGLVVVEVIALNWIYGTTTFIQDVNFMLGRNLGWYWRICWSVVIPVSLSIILVYSIVDLRLPTMDGQYFPTSVYACGWMIPLAALLLVILGFAHAVHGAAGQSFKQKLKTSFCPKKSWGPKKTNHHEDWEKLNKSKNIF</sequence>
<reference evidence="18 19" key="1">
    <citation type="submission" date="2024-05" db="EMBL/GenBank/DDBJ databases">
        <authorList>
            <person name="Wallberg A."/>
        </authorList>
    </citation>
    <scope>NUCLEOTIDE SEQUENCE [LARGE SCALE GENOMIC DNA]</scope>
</reference>
<keyword evidence="10 17" id="KW-0472">Membrane</keyword>
<feature type="transmembrane region" description="Helical" evidence="17">
    <location>
        <begin position="538"/>
        <end position="561"/>
    </location>
</feature>
<feature type="transmembrane region" description="Helical" evidence="17">
    <location>
        <begin position="156"/>
        <end position="176"/>
    </location>
</feature>
<dbReference type="PROSITE" id="PS50267">
    <property type="entry name" value="NA_NEUROTRAN_SYMP_3"/>
    <property type="match status" value="1"/>
</dbReference>
<keyword evidence="5" id="KW-0769">Symport</keyword>
<dbReference type="GO" id="GO:0089718">
    <property type="term" value="P:amino acid import across plasma membrane"/>
    <property type="evidence" value="ECO:0007669"/>
    <property type="project" value="TreeGrafter"/>
</dbReference>
<dbReference type="Proteomes" id="UP001497623">
    <property type="component" value="Unassembled WGS sequence"/>
</dbReference>
<evidence type="ECO:0000256" key="2">
    <source>
        <dbReference type="ARBA" id="ARBA00006459"/>
    </source>
</evidence>
<dbReference type="GO" id="GO:0005886">
    <property type="term" value="C:plasma membrane"/>
    <property type="evidence" value="ECO:0007669"/>
    <property type="project" value="TreeGrafter"/>
</dbReference>
<gene>
    <name evidence="18" type="ORF">MNOR_LOCUS38087</name>
</gene>
<evidence type="ECO:0000256" key="12">
    <source>
        <dbReference type="ARBA" id="ARBA00023201"/>
    </source>
</evidence>
<organism evidence="18 19">
    <name type="scientific">Meganyctiphanes norvegica</name>
    <name type="common">Northern krill</name>
    <name type="synonym">Thysanopoda norvegica</name>
    <dbReference type="NCBI Taxonomy" id="48144"/>
    <lineage>
        <taxon>Eukaryota</taxon>
        <taxon>Metazoa</taxon>
        <taxon>Ecdysozoa</taxon>
        <taxon>Arthropoda</taxon>
        <taxon>Crustacea</taxon>
        <taxon>Multicrustacea</taxon>
        <taxon>Malacostraca</taxon>
        <taxon>Eumalacostraca</taxon>
        <taxon>Eucarida</taxon>
        <taxon>Euphausiacea</taxon>
        <taxon>Euphausiidae</taxon>
        <taxon>Meganyctiphanes</taxon>
    </lineage>
</organism>
<keyword evidence="4 17" id="KW-0812">Transmembrane</keyword>
<keyword evidence="7 17" id="KW-1133">Transmembrane helix</keyword>
<feature type="transmembrane region" description="Helical" evidence="17">
    <location>
        <begin position="495"/>
        <end position="518"/>
    </location>
</feature>
<keyword evidence="19" id="KW-1185">Reference proteome</keyword>
<dbReference type="GO" id="GO:0046872">
    <property type="term" value="F:metal ion binding"/>
    <property type="evidence" value="ECO:0007669"/>
    <property type="project" value="UniProtKB-KW"/>
</dbReference>
<feature type="region of interest" description="Disordered" evidence="16">
    <location>
        <begin position="578"/>
        <end position="600"/>
    </location>
</feature>
<evidence type="ECO:0000256" key="3">
    <source>
        <dbReference type="ARBA" id="ARBA00022448"/>
    </source>
</evidence>
<name>A0AAV2SJB7_MEGNR</name>
<evidence type="ECO:0000256" key="13">
    <source>
        <dbReference type="ARBA" id="ARBA00037785"/>
    </source>
</evidence>
<evidence type="ECO:0000256" key="4">
    <source>
        <dbReference type="ARBA" id="ARBA00022692"/>
    </source>
</evidence>
<keyword evidence="8 15" id="KW-0915">Sodium</keyword>
<dbReference type="PANTHER" id="PTHR11616:SF321">
    <property type="entry name" value="SODIUM-DEPENDENT NUTRIENT AMINO ACID TRANSPORTER 1-RELATED"/>
    <property type="match status" value="1"/>
</dbReference>
<evidence type="ECO:0000256" key="15">
    <source>
        <dbReference type="PIRSR" id="PIRSR600175-1"/>
    </source>
</evidence>
<dbReference type="AlphaFoldDB" id="A0AAV2SJB7"/>
<evidence type="ECO:0000256" key="5">
    <source>
        <dbReference type="ARBA" id="ARBA00022847"/>
    </source>
</evidence>
<dbReference type="InterPro" id="IPR000175">
    <property type="entry name" value="Na/ntran_symport"/>
</dbReference>
<keyword evidence="3" id="KW-0813">Transport</keyword>
<dbReference type="CDD" id="cd10324">
    <property type="entry name" value="SLC6sbd"/>
    <property type="match status" value="1"/>
</dbReference>
<feature type="binding site" evidence="15">
    <location>
        <position position="397"/>
    </location>
    <ligand>
        <name>Na(+)</name>
        <dbReference type="ChEBI" id="CHEBI:29101"/>
        <label>1</label>
    </ligand>
</feature>
<evidence type="ECO:0000256" key="7">
    <source>
        <dbReference type="ARBA" id="ARBA00022989"/>
    </source>
</evidence>
<keyword evidence="9" id="KW-0406">Ion transport</keyword>
<dbReference type="InterPro" id="IPR037272">
    <property type="entry name" value="SNS_sf"/>
</dbReference>
<comment type="similarity">
    <text evidence="2">Belongs to the sodium:neurotransmitter symporter (SNF) (TC 2.A.22) family.</text>
</comment>
<dbReference type="PANTHER" id="PTHR11616">
    <property type="entry name" value="SODIUM/CHLORIDE DEPENDENT TRANSPORTER"/>
    <property type="match status" value="1"/>
</dbReference>
<dbReference type="Pfam" id="PF00209">
    <property type="entry name" value="SNF"/>
    <property type="match status" value="1"/>
</dbReference>
<comment type="subcellular location">
    <subcellularLocation>
        <location evidence="1">Membrane</location>
        <topology evidence="1">Multi-pass membrane protein</topology>
    </subcellularLocation>
</comment>
<dbReference type="GO" id="GO:0015179">
    <property type="term" value="F:L-amino acid transmembrane transporter activity"/>
    <property type="evidence" value="ECO:0007669"/>
    <property type="project" value="TreeGrafter"/>
</dbReference>
<keyword evidence="6" id="KW-0029">Amino-acid transport</keyword>
<feature type="transmembrane region" description="Helical" evidence="17">
    <location>
        <begin position="252"/>
        <end position="276"/>
    </location>
</feature>
<evidence type="ECO:0000313" key="18">
    <source>
        <dbReference type="EMBL" id="CAL4207512.1"/>
    </source>
</evidence>
<evidence type="ECO:0000256" key="1">
    <source>
        <dbReference type="ARBA" id="ARBA00004141"/>
    </source>
</evidence>
<keyword evidence="15" id="KW-0479">Metal-binding</keyword>
<comment type="caution">
    <text evidence="18">The sequence shown here is derived from an EMBL/GenBank/DDBJ whole genome shotgun (WGS) entry which is preliminary data.</text>
</comment>
<protein>
    <recommendedName>
        <fullName evidence="14">Sodium-dependent nutrient amino acid transporter 1</fullName>
    </recommendedName>
</protein>
<comment type="function">
    <text evidence="13">Unusual broad substrate spectrum amino acid:sodium cotransporter that promotes absorption of the D isomers of essential amino acids. Neutral amino acids are the preferred substrates, especially methionine and phenylalanine.</text>
</comment>
<evidence type="ECO:0000256" key="11">
    <source>
        <dbReference type="ARBA" id="ARBA00023180"/>
    </source>
</evidence>
<evidence type="ECO:0000256" key="8">
    <source>
        <dbReference type="ARBA" id="ARBA00023053"/>
    </source>
</evidence>
<feature type="transmembrane region" description="Helical" evidence="17">
    <location>
        <begin position="424"/>
        <end position="442"/>
    </location>
</feature>
<dbReference type="GO" id="GO:0005283">
    <property type="term" value="F:amino acid:sodium symporter activity"/>
    <property type="evidence" value="ECO:0007669"/>
    <property type="project" value="TreeGrafter"/>
</dbReference>
<feature type="non-terminal residue" evidence="18">
    <location>
        <position position="600"/>
    </location>
</feature>
<feature type="binding site" evidence="15">
    <location>
        <position position="299"/>
    </location>
    <ligand>
        <name>Na(+)</name>
        <dbReference type="ChEBI" id="CHEBI:29101"/>
        <label>1</label>
    </ligand>
</feature>